<evidence type="ECO:0000256" key="1">
    <source>
        <dbReference type="SAM" id="Phobius"/>
    </source>
</evidence>
<keyword evidence="1" id="KW-0472">Membrane</keyword>
<proteinExistence type="predicted"/>
<evidence type="ECO:0000313" key="2">
    <source>
        <dbReference type="EMBL" id="QMW01944.1"/>
    </source>
</evidence>
<accession>A0A7G5GSV2</accession>
<dbReference type="RefSeq" id="WP_182459220.1">
    <property type="nucleotide sequence ID" value="NZ_CP059732.1"/>
</dbReference>
<feature type="transmembrane region" description="Helical" evidence="1">
    <location>
        <begin position="46"/>
        <end position="64"/>
    </location>
</feature>
<name>A0A7G5GSV2_9BACT</name>
<dbReference type="Proteomes" id="UP000515369">
    <property type="component" value="Chromosome"/>
</dbReference>
<keyword evidence="1" id="KW-1133">Transmembrane helix</keyword>
<dbReference type="KEGG" id="sfol:H3H32_29020"/>
<keyword evidence="3" id="KW-1185">Reference proteome</keyword>
<dbReference type="EMBL" id="CP059732">
    <property type="protein sequence ID" value="QMW01944.1"/>
    <property type="molecule type" value="Genomic_DNA"/>
</dbReference>
<protein>
    <submittedName>
        <fullName evidence="2">Uncharacterized protein</fullName>
    </submittedName>
</protein>
<gene>
    <name evidence="2" type="ORF">H3H32_29020</name>
</gene>
<keyword evidence="1" id="KW-0812">Transmembrane</keyword>
<feature type="transmembrane region" description="Helical" evidence="1">
    <location>
        <begin position="108"/>
        <end position="126"/>
    </location>
</feature>
<evidence type="ECO:0000313" key="3">
    <source>
        <dbReference type="Proteomes" id="UP000515369"/>
    </source>
</evidence>
<organism evidence="2 3">
    <name type="scientific">Spirosoma foliorum</name>
    <dbReference type="NCBI Taxonomy" id="2710596"/>
    <lineage>
        <taxon>Bacteria</taxon>
        <taxon>Pseudomonadati</taxon>
        <taxon>Bacteroidota</taxon>
        <taxon>Cytophagia</taxon>
        <taxon>Cytophagales</taxon>
        <taxon>Cytophagaceae</taxon>
        <taxon>Spirosoma</taxon>
    </lineage>
</organism>
<sequence length="134" mass="14540">MRNPFFYVLLLVLVVLDGWLLAHPNLIGQAGVFFFEYSAIETFPKALGTVSLVVVVASVITWLVGRLSQPLAIGITIALLAASVYYLFQSFSQYNTGIYKLTGAGFRAGAILLPGLVALVFGKGIWDVISKKRS</sequence>
<dbReference type="AlphaFoldDB" id="A0A7G5GSV2"/>
<reference evidence="2 3" key="1">
    <citation type="submission" date="2020-07" db="EMBL/GenBank/DDBJ databases">
        <title>Spirosoma foliorum sp. nov., isolated from the leaves on the Nejang mountain Korea, Republic of.</title>
        <authorList>
            <person name="Ho H."/>
            <person name="Lee Y.-J."/>
            <person name="Nurcahyanto D.-A."/>
            <person name="Kim S.-G."/>
        </authorList>
    </citation>
    <scope>NUCLEOTIDE SEQUENCE [LARGE SCALE GENOMIC DNA]</scope>
    <source>
        <strain evidence="2 3">PL0136</strain>
    </source>
</reference>
<feature type="transmembrane region" description="Helical" evidence="1">
    <location>
        <begin position="71"/>
        <end position="88"/>
    </location>
</feature>